<keyword evidence="7 11" id="KW-0285">Flavoprotein</keyword>
<dbReference type="Gene3D" id="3.90.660.20">
    <property type="entry name" value="Protoporphyrinogen oxidase, mitochondrial, domain 2"/>
    <property type="match status" value="1"/>
</dbReference>
<comment type="cofactor">
    <cofactor evidence="2 11">
        <name>FAD</name>
        <dbReference type="ChEBI" id="CHEBI:57692"/>
    </cofactor>
</comment>
<evidence type="ECO:0000256" key="5">
    <source>
        <dbReference type="ARBA" id="ARBA00012402"/>
    </source>
</evidence>
<evidence type="ECO:0000256" key="8">
    <source>
        <dbReference type="ARBA" id="ARBA00022827"/>
    </source>
</evidence>
<sequence length="467" mass="51488">MMEKKKRVAILGGGLTGLSAAYYLQKELQEDVEITLIEASPRLGGKIQTVQKNGCIIERGPDSFLERKASAPQLVRELGLEKQLVNNSTGRSYVLLKDGLHPIPGGAVMGIPTQVRPFVTSGLFSLSGKLRAAGDFVLPKGEHKSDQSLGQFFRRRLGDEVVENLIEPLLSGIYAGDIDNLSLMSTFPQFYKTEQEHRSLILGMKKSLPSASQKHDPSRKKGIFQTLTGGLQSLIEALESSLNTVKIIKSTKVTALKKSPPGTYTIELSGGTVMEADAVIMTIPHESAGILMKDREFDYFRTMPSTSVANVAMIFPKENVRMLKEGTGFVISRNGGYSITACTWTNKKWPHTAPEDKVILRAYVGKPGDETIVDQTDEQLVNIVLEDLKKAMDITGLPEDYVVSRWKQAMPQYNVGHRDNVQRIYNYVGREYPGLFLAGASFEGVGLPDCIDQGKAAVKQVKQYLNF</sequence>
<dbReference type="RefSeq" id="WP_338780894.1">
    <property type="nucleotide sequence ID" value="NZ_CP147407.1"/>
</dbReference>
<evidence type="ECO:0000256" key="4">
    <source>
        <dbReference type="ARBA" id="ARBA00008310"/>
    </source>
</evidence>
<dbReference type="Proteomes" id="UP001377337">
    <property type="component" value="Chromosome"/>
</dbReference>
<reference evidence="13 14" key="1">
    <citation type="submission" date="2024-02" db="EMBL/GenBank/DDBJ databases">
        <title>Seven novel Bacillus-like species.</title>
        <authorList>
            <person name="Liu G."/>
        </authorList>
    </citation>
    <scope>NUCLEOTIDE SEQUENCE [LARGE SCALE GENOMIC DNA]</scope>
    <source>
        <strain evidence="13 14">FJAT-52054</strain>
    </source>
</reference>
<comment type="pathway">
    <text evidence="3 11">Porphyrin-containing compound metabolism; protoheme biosynthesis.</text>
</comment>
<evidence type="ECO:0000256" key="11">
    <source>
        <dbReference type="RuleBase" id="RU364052"/>
    </source>
</evidence>
<dbReference type="InterPro" id="IPR036188">
    <property type="entry name" value="FAD/NAD-bd_sf"/>
</dbReference>
<dbReference type="Pfam" id="PF01593">
    <property type="entry name" value="Amino_oxidase"/>
    <property type="match status" value="1"/>
</dbReference>
<evidence type="ECO:0000313" key="13">
    <source>
        <dbReference type="EMBL" id="WXB98057.1"/>
    </source>
</evidence>
<keyword evidence="11" id="KW-0963">Cytoplasm</keyword>
<accession>A0ABZ2NKM1</accession>
<dbReference type="PANTHER" id="PTHR42923:SF3">
    <property type="entry name" value="PROTOPORPHYRINOGEN OXIDASE"/>
    <property type="match status" value="1"/>
</dbReference>
<comment type="similarity">
    <text evidence="4 11">Belongs to the protoporphyrinogen/coproporphyrinogen oxidase family. Coproporphyrinogen III oxidase subfamily.</text>
</comment>
<dbReference type="InterPro" id="IPR004572">
    <property type="entry name" value="Protoporphyrinogen_oxidase"/>
</dbReference>
<dbReference type="InterPro" id="IPR050464">
    <property type="entry name" value="Zeta_carotene_desat/Oxidored"/>
</dbReference>
<evidence type="ECO:0000256" key="1">
    <source>
        <dbReference type="ARBA" id="ARBA00001755"/>
    </source>
</evidence>
<evidence type="ECO:0000256" key="3">
    <source>
        <dbReference type="ARBA" id="ARBA00004744"/>
    </source>
</evidence>
<evidence type="ECO:0000256" key="2">
    <source>
        <dbReference type="ARBA" id="ARBA00001974"/>
    </source>
</evidence>
<keyword evidence="8 11" id="KW-0274">FAD</keyword>
<proteinExistence type="inferred from homology"/>
<dbReference type="EC" id="1.3.3.15" evidence="5 11"/>
<keyword evidence="10 11" id="KW-0350">Heme biosynthesis</keyword>
<evidence type="ECO:0000313" key="14">
    <source>
        <dbReference type="Proteomes" id="UP001377337"/>
    </source>
</evidence>
<name>A0ABZ2NKM1_9BACI</name>
<dbReference type="NCBIfam" id="TIGR00562">
    <property type="entry name" value="proto_IX_ox"/>
    <property type="match status" value="1"/>
</dbReference>
<protein>
    <recommendedName>
        <fullName evidence="6 11">Coproporphyrinogen III oxidase</fullName>
        <ecNumber evidence="5 11">1.3.3.15</ecNumber>
    </recommendedName>
</protein>
<dbReference type="SUPFAM" id="SSF54373">
    <property type="entry name" value="FAD-linked reductases, C-terminal domain"/>
    <property type="match status" value="1"/>
</dbReference>
<keyword evidence="14" id="KW-1185">Reference proteome</keyword>
<dbReference type="Gene3D" id="3.50.50.60">
    <property type="entry name" value="FAD/NAD(P)-binding domain"/>
    <property type="match status" value="1"/>
</dbReference>
<evidence type="ECO:0000259" key="12">
    <source>
        <dbReference type="Pfam" id="PF01593"/>
    </source>
</evidence>
<evidence type="ECO:0000256" key="10">
    <source>
        <dbReference type="ARBA" id="ARBA00023133"/>
    </source>
</evidence>
<keyword evidence="9 11" id="KW-0560">Oxidoreductase</keyword>
<comment type="subcellular location">
    <subcellularLocation>
        <location evidence="11">Cytoplasm</location>
    </subcellularLocation>
</comment>
<evidence type="ECO:0000256" key="9">
    <source>
        <dbReference type="ARBA" id="ARBA00023002"/>
    </source>
</evidence>
<dbReference type="PANTHER" id="PTHR42923">
    <property type="entry name" value="PROTOPORPHYRINOGEN OXIDASE"/>
    <property type="match status" value="1"/>
</dbReference>
<dbReference type="GO" id="GO:0004729">
    <property type="term" value="F:oxygen-dependent protoporphyrinogen oxidase activity"/>
    <property type="evidence" value="ECO:0007669"/>
    <property type="project" value="UniProtKB-EC"/>
</dbReference>
<feature type="domain" description="Amine oxidase" evidence="12">
    <location>
        <begin position="15"/>
        <end position="461"/>
    </location>
</feature>
<organism evidence="13 14">
    <name type="scientific">Metabacillus sediminis</name>
    <dbReference type="NCBI Taxonomy" id="3117746"/>
    <lineage>
        <taxon>Bacteria</taxon>
        <taxon>Bacillati</taxon>
        <taxon>Bacillota</taxon>
        <taxon>Bacilli</taxon>
        <taxon>Bacillales</taxon>
        <taxon>Bacillaceae</taxon>
        <taxon>Metabacillus</taxon>
    </lineage>
</organism>
<dbReference type="InterPro" id="IPR002937">
    <property type="entry name" value="Amino_oxidase"/>
</dbReference>
<dbReference type="Gene3D" id="1.10.3110.10">
    <property type="entry name" value="protoporphyrinogen ix oxidase, domain 3"/>
    <property type="match status" value="1"/>
</dbReference>
<evidence type="ECO:0000256" key="6">
    <source>
        <dbReference type="ARBA" id="ARBA00019046"/>
    </source>
</evidence>
<dbReference type="EMBL" id="CP147407">
    <property type="protein sequence ID" value="WXB98057.1"/>
    <property type="molecule type" value="Genomic_DNA"/>
</dbReference>
<comment type="catalytic activity">
    <reaction evidence="1">
        <text>coproporphyrinogen III + 3 O2 = coproporphyrin III + 3 H2O2</text>
        <dbReference type="Rhea" id="RHEA:43436"/>
        <dbReference type="ChEBI" id="CHEBI:15379"/>
        <dbReference type="ChEBI" id="CHEBI:16240"/>
        <dbReference type="ChEBI" id="CHEBI:57309"/>
        <dbReference type="ChEBI" id="CHEBI:131725"/>
        <dbReference type="EC" id="1.3.3.15"/>
    </reaction>
    <physiologicalReaction direction="left-to-right" evidence="1">
        <dbReference type="Rhea" id="RHEA:43437"/>
    </physiologicalReaction>
</comment>
<dbReference type="NCBIfam" id="NF008845">
    <property type="entry name" value="PRK11883.1-5"/>
    <property type="match status" value="1"/>
</dbReference>
<evidence type="ECO:0000256" key="7">
    <source>
        <dbReference type="ARBA" id="ARBA00022630"/>
    </source>
</evidence>
<gene>
    <name evidence="13" type="primary">hemY</name>
    <name evidence="13" type="ORF">WCV65_06155</name>
</gene>
<dbReference type="SUPFAM" id="SSF51905">
    <property type="entry name" value="FAD/NAD(P)-binding domain"/>
    <property type="match status" value="1"/>
</dbReference>
<comment type="function">
    <text evidence="11">Involved in coproporphyrin-dependent heme b biosynthesis. Catalyzes the oxidation of coproporphyrinogen III to coproporphyrin III.</text>
</comment>